<dbReference type="STRING" id="1367852.SAMN05216516_101496"/>
<dbReference type="OrthoDB" id="1628901at2"/>
<dbReference type="NCBIfam" id="TIGR01352">
    <property type="entry name" value="tonB_Cterm"/>
    <property type="match status" value="1"/>
</dbReference>
<dbReference type="PANTHER" id="PTHR33446:SF8">
    <property type="entry name" value="PROTEIN TONB"/>
    <property type="match status" value="1"/>
</dbReference>
<dbReference type="GO" id="GO:0015891">
    <property type="term" value="P:siderophore transport"/>
    <property type="evidence" value="ECO:0007669"/>
    <property type="project" value="InterPro"/>
</dbReference>
<dbReference type="PROSITE" id="PS52015">
    <property type="entry name" value="TONB_CTD"/>
    <property type="match status" value="1"/>
</dbReference>
<dbReference type="GO" id="GO:0098797">
    <property type="term" value="C:plasma membrane protein complex"/>
    <property type="evidence" value="ECO:0007669"/>
    <property type="project" value="TreeGrafter"/>
</dbReference>
<dbReference type="InterPro" id="IPR006260">
    <property type="entry name" value="TonB/TolA_C"/>
</dbReference>
<dbReference type="SUPFAM" id="SSF74653">
    <property type="entry name" value="TolA/TonB C-terminal domain"/>
    <property type="match status" value="1"/>
</dbReference>
<evidence type="ECO:0000256" key="12">
    <source>
        <dbReference type="ARBA" id="ARBA00025849"/>
    </source>
</evidence>
<feature type="domain" description="TonB C-terminal" evidence="15">
    <location>
        <begin position="158"/>
        <end position="249"/>
    </location>
</feature>
<evidence type="ECO:0000256" key="5">
    <source>
        <dbReference type="ARBA" id="ARBA00022475"/>
    </source>
</evidence>
<dbReference type="Gene3D" id="3.30.2420.10">
    <property type="entry name" value="TonB"/>
    <property type="match status" value="1"/>
</dbReference>
<accession>A0A1I4V1Y1</accession>
<dbReference type="PRINTS" id="PR01374">
    <property type="entry name" value="TONBPROTEIN"/>
</dbReference>
<evidence type="ECO:0000256" key="3">
    <source>
        <dbReference type="ARBA" id="ARBA00022362"/>
    </source>
</evidence>
<evidence type="ECO:0000256" key="8">
    <source>
        <dbReference type="ARBA" id="ARBA00022737"/>
    </source>
</evidence>
<comment type="subunit">
    <text evidence="12">Homodimer. Forms a complex with the accessory proteins ExbB and ExbD.</text>
</comment>
<feature type="compositionally biased region" description="Pro residues" evidence="14">
    <location>
        <begin position="75"/>
        <end position="105"/>
    </location>
</feature>
<evidence type="ECO:0000256" key="10">
    <source>
        <dbReference type="ARBA" id="ARBA00022989"/>
    </source>
</evidence>
<feature type="compositionally biased region" description="Basic and acidic residues" evidence="14">
    <location>
        <begin position="106"/>
        <end position="117"/>
    </location>
</feature>
<evidence type="ECO:0000256" key="11">
    <source>
        <dbReference type="ARBA" id="ARBA00023136"/>
    </source>
</evidence>
<feature type="region of interest" description="Disordered" evidence="14">
    <location>
        <begin position="59"/>
        <end position="167"/>
    </location>
</feature>
<keyword evidence="17" id="KW-1185">Reference proteome</keyword>
<name>A0A1I4V1Y1_9GAMM</name>
<reference evidence="17" key="1">
    <citation type="submission" date="2016-10" db="EMBL/GenBank/DDBJ databases">
        <authorList>
            <person name="Varghese N."/>
            <person name="Submissions S."/>
        </authorList>
    </citation>
    <scope>NUCLEOTIDE SEQUENCE [LARGE SCALE GENOMIC DNA]</scope>
    <source>
        <strain evidence="17">N6PO6</strain>
    </source>
</reference>
<dbReference type="EMBL" id="FOVC01000001">
    <property type="protein sequence ID" value="SFM95196.1"/>
    <property type="molecule type" value="Genomic_DNA"/>
</dbReference>
<dbReference type="RefSeq" id="WP_092874625.1">
    <property type="nucleotide sequence ID" value="NZ_FOVC01000001.1"/>
</dbReference>
<comment type="subcellular location">
    <subcellularLocation>
        <location evidence="1 13">Cell inner membrane</location>
        <topology evidence="1 13">Single-pass membrane protein</topology>
        <orientation evidence="1 13">Periplasmic side</orientation>
    </subcellularLocation>
</comment>
<feature type="transmembrane region" description="Helical" evidence="13">
    <location>
        <begin position="15"/>
        <end position="34"/>
    </location>
</feature>
<evidence type="ECO:0000256" key="6">
    <source>
        <dbReference type="ARBA" id="ARBA00022519"/>
    </source>
</evidence>
<evidence type="ECO:0000313" key="17">
    <source>
        <dbReference type="Proteomes" id="UP000242222"/>
    </source>
</evidence>
<comment type="similarity">
    <text evidence="2 13">Belongs to the TonB family.</text>
</comment>
<gene>
    <name evidence="16" type="ORF">SAMN05216516_101496</name>
</gene>
<evidence type="ECO:0000256" key="4">
    <source>
        <dbReference type="ARBA" id="ARBA00022448"/>
    </source>
</evidence>
<dbReference type="GO" id="GO:0031992">
    <property type="term" value="F:energy transducer activity"/>
    <property type="evidence" value="ECO:0007669"/>
    <property type="project" value="InterPro"/>
</dbReference>
<evidence type="ECO:0000256" key="2">
    <source>
        <dbReference type="ARBA" id="ARBA00006555"/>
    </source>
</evidence>
<keyword evidence="9 13" id="KW-0653">Protein transport</keyword>
<dbReference type="GO" id="GO:0030288">
    <property type="term" value="C:outer membrane-bounded periplasmic space"/>
    <property type="evidence" value="ECO:0007669"/>
    <property type="project" value="InterPro"/>
</dbReference>
<dbReference type="Pfam" id="PF03544">
    <property type="entry name" value="TonB_C"/>
    <property type="match status" value="1"/>
</dbReference>
<dbReference type="InterPro" id="IPR051045">
    <property type="entry name" value="TonB-dependent_transducer"/>
</dbReference>
<keyword evidence="11 13" id="KW-0472">Membrane</keyword>
<keyword evidence="4 13" id="KW-0813">Transport</keyword>
<evidence type="ECO:0000256" key="13">
    <source>
        <dbReference type="RuleBase" id="RU362123"/>
    </source>
</evidence>
<evidence type="ECO:0000256" key="9">
    <source>
        <dbReference type="ARBA" id="ARBA00022927"/>
    </source>
</evidence>
<keyword evidence="13" id="KW-0735">Signal-anchor</keyword>
<keyword evidence="10 13" id="KW-1133">Transmembrane helix</keyword>
<keyword evidence="8" id="KW-0677">Repeat</keyword>
<dbReference type="GO" id="GO:0015031">
    <property type="term" value="P:protein transport"/>
    <property type="evidence" value="ECO:0007669"/>
    <property type="project" value="UniProtKB-UniRule"/>
</dbReference>
<dbReference type="InterPro" id="IPR037682">
    <property type="entry name" value="TonB_C"/>
</dbReference>
<dbReference type="Proteomes" id="UP000242222">
    <property type="component" value="Unassembled WGS sequence"/>
</dbReference>
<protein>
    <recommendedName>
        <fullName evidence="3 13">Protein TonB</fullName>
    </recommendedName>
</protein>
<sequence>MTTLTPTEFASRSPLAMLVSILLHGALVAAMLYASYHHVRQKPNASQPFSVTLVAPEVQPQSEAVTTPMAEPEPQSEPLPPEPVPEAPKPEPVPVPKPEAVPVPKPEPKPVKKEPIKPRKAASKPQQRPVNPFGQHQATSRPIQPSSVSKAPPSPLKSVSTGPEPLSTVKPIYPSRANALRIEGNVRVAFDVNNEGRVENIRILSAKPQNMFEREVKQAMRRWRYQPGKPGQNVTMNIQFRLEGGINLD</sequence>
<keyword evidence="5 13" id="KW-1003">Cell membrane</keyword>
<evidence type="ECO:0000256" key="1">
    <source>
        <dbReference type="ARBA" id="ARBA00004383"/>
    </source>
</evidence>
<dbReference type="PANTHER" id="PTHR33446">
    <property type="entry name" value="PROTEIN TONB-RELATED"/>
    <property type="match status" value="1"/>
</dbReference>
<comment type="function">
    <text evidence="13">Interacts with outer membrane receptor proteins that carry out high-affinity binding and energy dependent uptake into the periplasmic space of specific substrates. It could act to transduce energy from the cytoplasmic membrane to specific energy-requiring processes in the outer membrane, resulting in the release into the periplasm of ligands bound by these outer membrane proteins.</text>
</comment>
<dbReference type="AlphaFoldDB" id="A0A1I4V1Y1"/>
<dbReference type="GO" id="GO:0055085">
    <property type="term" value="P:transmembrane transport"/>
    <property type="evidence" value="ECO:0007669"/>
    <property type="project" value="InterPro"/>
</dbReference>
<keyword evidence="7 13" id="KW-0812">Transmembrane</keyword>
<dbReference type="InterPro" id="IPR003538">
    <property type="entry name" value="TonB"/>
</dbReference>
<organism evidence="16 17">
    <name type="scientific">Izhakiella capsodis</name>
    <dbReference type="NCBI Taxonomy" id="1367852"/>
    <lineage>
        <taxon>Bacteria</taxon>
        <taxon>Pseudomonadati</taxon>
        <taxon>Pseudomonadota</taxon>
        <taxon>Gammaproteobacteria</taxon>
        <taxon>Enterobacterales</taxon>
        <taxon>Erwiniaceae</taxon>
        <taxon>Izhakiella</taxon>
    </lineage>
</organism>
<evidence type="ECO:0000313" key="16">
    <source>
        <dbReference type="EMBL" id="SFM95196.1"/>
    </source>
</evidence>
<feature type="compositionally biased region" description="Polar residues" evidence="14">
    <location>
        <begin position="124"/>
        <end position="149"/>
    </location>
</feature>
<evidence type="ECO:0000259" key="15">
    <source>
        <dbReference type="PROSITE" id="PS52015"/>
    </source>
</evidence>
<proteinExistence type="inferred from homology"/>
<keyword evidence="6 13" id="KW-0997">Cell inner membrane</keyword>
<evidence type="ECO:0000256" key="14">
    <source>
        <dbReference type="SAM" id="MobiDB-lite"/>
    </source>
</evidence>
<evidence type="ECO:0000256" key="7">
    <source>
        <dbReference type="ARBA" id="ARBA00022692"/>
    </source>
</evidence>